<reference evidence="2" key="1">
    <citation type="submission" date="2010-07" db="EMBL/GenBank/DDBJ databases">
        <authorList>
            <consortium name="CONSOLIDER consortium CSD2007-00005"/>
            <person name="Guazzaroni M.-E."/>
            <person name="Richter M."/>
            <person name="Garcia-Salamanca A."/>
            <person name="Yarza P."/>
            <person name="Ferrer M."/>
        </authorList>
    </citation>
    <scope>NUCLEOTIDE SEQUENCE</scope>
</reference>
<feature type="compositionally biased region" description="Basic and acidic residues" evidence="1">
    <location>
        <begin position="71"/>
        <end position="81"/>
    </location>
</feature>
<accession>D9PKK9</accession>
<reference evidence="2" key="2">
    <citation type="journal article" date="2011" name="Microb. Ecol.">
        <title>Taxonomic and Functional Metagenomic Profiling of the Microbial Community in the Anoxic Sediment of a Sub-saline Shallow Lake (Laguna de Carrizo, Central Spain).</title>
        <authorList>
            <person name="Ferrer M."/>
            <person name="Guazzaroni M.E."/>
            <person name="Richter M."/>
            <person name="Garcia-Salamanca A."/>
            <person name="Yarza P."/>
            <person name="Suarez-Suarez A."/>
            <person name="Solano J."/>
            <person name="Alcaide M."/>
            <person name="van Dillewijn P."/>
            <person name="Molina-Henares M.A."/>
            <person name="Lopez-Cortes N."/>
            <person name="Al-Ramahi Y."/>
            <person name="Guerrero C."/>
            <person name="Acosta A."/>
            <person name="de Eugenio L.I."/>
            <person name="Martinez V."/>
            <person name="Marques S."/>
            <person name="Rojo F."/>
            <person name="Santero E."/>
            <person name="Genilloud O."/>
            <person name="Perez-Perez J."/>
            <person name="Rossello-Mora R."/>
            <person name="Ramos J.L."/>
        </authorList>
    </citation>
    <scope>NUCLEOTIDE SEQUENCE</scope>
</reference>
<feature type="region of interest" description="Disordered" evidence="1">
    <location>
        <begin position="71"/>
        <end position="104"/>
    </location>
</feature>
<comment type="caution">
    <text evidence="2">The sequence shown here is derived from an EMBL/GenBank/DDBJ whole genome shotgun (WGS) entry which is preliminary data.</text>
</comment>
<evidence type="ECO:0000256" key="1">
    <source>
        <dbReference type="SAM" id="MobiDB-lite"/>
    </source>
</evidence>
<proteinExistence type="predicted"/>
<protein>
    <submittedName>
        <fullName evidence="2">Uncharacterized protein</fullName>
    </submittedName>
</protein>
<dbReference type="AlphaFoldDB" id="D9PKK9"/>
<gene>
    <name evidence="2" type="ORF">LDC_2078</name>
</gene>
<feature type="compositionally biased region" description="Polar residues" evidence="1">
    <location>
        <begin position="85"/>
        <end position="95"/>
    </location>
</feature>
<sequence>MGSPTAPTRLQEIGAVVETHVPDDDASGWGVYMWLRGRYRLPRGSKLVVPQAHAIATPSADPILRAVGKREIETGERHRQDGWVPTQNRSDSGHGSSFEVRQLE</sequence>
<dbReference type="EMBL" id="ADZX01000623">
    <property type="protein sequence ID" value="EFK95906.1"/>
    <property type="molecule type" value="Genomic_DNA"/>
</dbReference>
<name>D9PKK9_9ZZZZ</name>
<organism evidence="2">
    <name type="scientific">sediment metagenome</name>
    <dbReference type="NCBI Taxonomy" id="749907"/>
    <lineage>
        <taxon>unclassified sequences</taxon>
        <taxon>metagenomes</taxon>
        <taxon>ecological metagenomes</taxon>
    </lineage>
</organism>
<evidence type="ECO:0000313" key="2">
    <source>
        <dbReference type="EMBL" id="EFK95906.1"/>
    </source>
</evidence>